<dbReference type="EMBL" id="JANPWB010000016">
    <property type="protein sequence ID" value="KAJ1085013.1"/>
    <property type="molecule type" value="Genomic_DNA"/>
</dbReference>
<feature type="region of interest" description="Disordered" evidence="1">
    <location>
        <begin position="1"/>
        <end position="51"/>
    </location>
</feature>
<dbReference type="AlphaFoldDB" id="A0AAV7L1I0"/>
<evidence type="ECO:0000256" key="1">
    <source>
        <dbReference type="SAM" id="MobiDB-lite"/>
    </source>
</evidence>
<accession>A0AAV7L1I0</accession>
<name>A0AAV7L1I0_PLEWA</name>
<feature type="non-terminal residue" evidence="2">
    <location>
        <position position="72"/>
    </location>
</feature>
<protein>
    <submittedName>
        <fullName evidence="2">Uncharacterized protein</fullName>
    </submittedName>
</protein>
<dbReference type="Proteomes" id="UP001066276">
    <property type="component" value="Chromosome 12"/>
</dbReference>
<sequence length="72" mass="7842">MYSAREAPRPGPSLQPGYVRPKTRPGHQGRKGSHARPPPQGPSRSLRKPSAACGVREAQGCVSYLLIWLHSL</sequence>
<comment type="caution">
    <text evidence="2">The sequence shown here is derived from an EMBL/GenBank/DDBJ whole genome shotgun (WGS) entry which is preliminary data.</text>
</comment>
<organism evidence="2 3">
    <name type="scientific">Pleurodeles waltl</name>
    <name type="common">Iberian ribbed newt</name>
    <dbReference type="NCBI Taxonomy" id="8319"/>
    <lineage>
        <taxon>Eukaryota</taxon>
        <taxon>Metazoa</taxon>
        <taxon>Chordata</taxon>
        <taxon>Craniata</taxon>
        <taxon>Vertebrata</taxon>
        <taxon>Euteleostomi</taxon>
        <taxon>Amphibia</taxon>
        <taxon>Batrachia</taxon>
        <taxon>Caudata</taxon>
        <taxon>Salamandroidea</taxon>
        <taxon>Salamandridae</taxon>
        <taxon>Pleurodelinae</taxon>
        <taxon>Pleurodeles</taxon>
    </lineage>
</organism>
<keyword evidence="3" id="KW-1185">Reference proteome</keyword>
<proteinExistence type="predicted"/>
<reference evidence="2" key="1">
    <citation type="journal article" date="2022" name="bioRxiv">
        <title>Sequencing and chromosome-scale assembly of the giantPleurodeles waltlgenome.</title>
        <authorList>
            <person name="Brown T."/>
            <person name="Elewa A."/>
            <person name="Iarovenko S."/>
            <person name="Subramanian E."/>
            <person name="Araus A.J."/>
            <person name="Petzold A."/>
            <person name="Susuki M."/>
            <person name="Suzuki K.-i.T."/>
            <person name="Hayashi T."/>
            <person name="Toyoda A."/>
            <person name="Oliveira C."/>
            <person name="Osipova E."/>
            <person name="Leigh N.D."/>
            <person name="Simon A."/>
            <person name="Yun M.H."/>
        </authorList>
    </citation>
    <scope>NUCLEOTIDE SEQUENCE</scope>
    <source>
        <strain evidence="2">20211129_DDA</strain>
        <tissue evidence="2">Liver</tissue>
    </source>
</reference>
<evidence type="ECO:0000313" key="2">
    <source>
        <dbReference type="EMBL" id="KAJ1085013.1"/>
    </source>
</evidence>
<gene>
    <name evidence="2" type="ORF">NDU88_005149</name>
</gene>
<feature type="compositionally biased region" description="Basic residues" evidence="1">
    <location>
        <begin position="21"/>
        <end position="34"/>
    </location>
</feature>
<evidence type="ECO:0000313" key="3">
    <source>
        <dbReference type="Proteomes" id="UP001066276"/>
    </source>
</evidence>